<proteinExistence type="predicted"/>
<sequence length="208" mass="24349">MLHLIDELNSNAIGRHLKFQKQTQDKKLFVSELVKLMDPLLSGTLFPYSCSDEKDIAKKTFEYIQNDARELAKCFSNSSLEHVKCFLCNFQYESPNISLENKEFIVNYASRDNPFSWLHCCHSSTYNRVPINDLMMQFQSEEHNDWLYDVINSESQRIQNRINQCKLRYGAIFNFLKANSSVVPVLLKNNLIQKYSELNKDDIDLNSE</sequence>
<dbReference type="AlphaFoldDB" id="B6A9Z2"/>
<dbReference type="RefSeq" id="XP_002139382.1">
    <property type="nucleotide sequence ID" value="XM_002139346.1"/>
</dbReference>
<evidence type="ECO:0000313" key="1">
    <source>
        <dbReference type="EMBL" id="EEA05033.1"/>
    </source>
</evidence>
<dbReference type="GeneID" id="6994441"/>
<reference evidence="1" key="1">
    <citation type="submission" date="2008-06" db="EMBL/GenBank/DDBJ databases">
        <authorList>
            <person name="Lorenzi H."/>
            <person name="Inman J."/>
            <person name="Miller J."/>
            <person name="Schobel S."/>
            <person name="Amedeo P."/>
            <person name="Caler E.V."/>
            <person name="da Silva J."/>
        </authorList>
    </citation>
    <scope>NUCLEOTIDE SEQUENCE [LARGE SCALE GENOMIC DNA]</scope>
    <source>
        <strain evidence="1">RN66</strain>
    </source>
</reference>
<evidence type="ECO:0000313" key="2">
    <source>
        <dbReference type="Proteomes" id="UP000001460"/>
    </source>
</evidence>
<dbReference type="Proteomes" id="UP000001460">
    <property type="component" value="Unassembled WGS sequence"/>
</dbReference>
<dbReference type="OrthoDB" id="336562at2759"/>
<name>B6A9Z2_CRYMR</name>
<protein>
    <submittedName>
        <fullName evidence="1">Uncharacterized protein</fullName>
    </submittedName>
</protein>
<dbReference type="EMBL" id="DS989726">
    <property type="protein sequence ID" value="EEA05033.1"/>
    <property type="molecule type" value="Genomic_DNA"/>
</dbReference>
<organism evidence="1 2">
    <name type="scientific">Cryptosporidium muris (strain RN66)</name>
    <dbReference type="NCBI Taxonomy" id="441375"/>
    <lineage>
        <taxon>Eukaryota</taxon>
        <taxon>Sar</taxon>
        <taxon>Alveolata</taxon>
        <taxon>Apicomplexa</taxon>
        <taxon>Conoidasida</taxon>
        <taxon>Coccidia</taxon>
        <taxon>Eucoccidiorida</taxon>
        <taxon>Eimeriorina</taxon>
        <taxon>Cryptosporidiidae</taxon>
        <taxon>Cryptosporidium</taxon>
    </lineage>
</organism>
<gene>
    <name evidence="1" type="ORF">CMU_041030</name>
</gene>
<dbReference type="VEuPathDB" id="CryptoDB:CMU_041030"/>
<dbReference type="OMA" id="RINQCKL"/>
<accession>B6A9Z2</accession>
<keyword evidence="2" id="KW-1185">Reference proteome</keyword>